<dbReference type="Gene3D" id="2.40.50.140">
    <property type="entry name" value="Nucleic acid-binding proteins"/>
    <property type="match status" value="1"/>
</dbReference>
<dbReference type="InterPro" id="IPR041562">
    <property type="entry name" value="MCM_lid"/>
</dbReference>
<keyword evidence="5 12" id="KW-0378">Hydrolase</keyword>
<protein>
    <recommendedName>
        <fullName evidence="12">DNA replication licensing factor MCM5</fullName>
        <ecNumber evidence="12">3.6.4.12</ecNumber>
    </recommendedName>
</protein>
<evidence type="ECO:0000313" key="15">
    <source>
        <dbReference type="Proteomes" id="UP000799423"/>
    </source>
</evidence>
<evidence type="ECO:0000256" key="1">
    <source>
        <dbReference type="ARBA" id="ARBA00004123"/>
    </source>
</evidence>
<accession>A0A6A7B9G9</accession>
<keyword evidence="15" id="KW-1185">Reference proteome</keyword>
<keyword evidence="8 11" id="KW-0238">DNA-binding</keyword>
<dbReference type="GO" id="GO:0005524">
    <property type="term" value="F:ATP binding"/>
    <property type="evidence" value="ECO:0007669"/>
    <property type="project" value="UniProtKB-UniRule"/>
</dbReference>
<proteinExistence type="inferred from homology"/>
<keyword evidence="6 12" id="KW-0347">Helicase</keyword>
<gene>
    <name evidence="14" type="ORF">T440DRAFT_467244</name>
</gene>
<dbReference type="InterPro" id="IPR054125">
    <property type="entry name" value="MCM5_C"/>
</dbReference>
<evidence type="ECO:0000256" key="5">
    <source>
        <dbReference type="ARBA" id="ARBA00022801"/>
    </source>
</evidence>
<sequence>MADRQSAYSISLFGGQDSEGGQDAAAPSRVQQALVDFIMEFTLDNIFIYRDQIRENVLLKQYYCDIDIAHLISYSPELAHDLKQNPAEVIPLFEAALKSCTQRIVYPSQKNMREKLPEHQLLLHSNAAELSIRDLTATNVSQLVRIPGIIIGASTLSSKSTALAIRCRNCQHEERIPVSGGFSGVSLPRTCGRQRGEGESGDKCPLDPYYVLHEHCQFIDQQVLKLQEAPDQVPVGELPRHIMISADRYLANRVVPGTRCSIMGVFSIYQQKGNKRSGNAAVAIRNPYIRAVGIHPEIDHSTKGNAVFTEEEEQEFLEMSRRSDIYDVFARCIAPSIYGNQDIKKAIACLLMGGSKKILPDGMKLRGDINVLLLGDPGTAKSQLLKFVEKVSPIAIYTSGKGSSAAGLTASVQRDHNTREFYLEGGAMVLADGGVVCIDEFDKMRDEDRVAIHEAMEQQTISIAKAGITTILNSRTSVLAAANPIFGRYDDMKTPGENIDFQTTILSRFDMIFIVRDEHDRGRDERIAKHVMGIAMGGRGVEETIQAEIPIEKMKRYITYCRQKCAPRLSPEAAEKLSSHFVSIRRQVHASEINANQRSSIPITVRQLEAIIRITESLAKLSLSPIADETHVDEAIRLFLASTMDAVNQGEGQSSKELMDEVNKVEEELRRRMPIGWQVNLSTLKREMVDGKGYSEQALSRALHVMNARETIRWRHGGSCVFRASA</sequence>
<dbReference type="PANTHER" id="PTHR11630:SF42">
    <property type="entry name" value="DNA REPLICATION LICENSING FACTOR MCM5"/>
    <property type="match status" value="1"/>
</dbReference>
<keyword evidence="10 12" id="KW-0131">Cell cycle</keyword>
<comment type="similarity">
    <text evidence="2 11">Belongs to the MCM family.</text>
</comment>
<evidence type="ECO:0000256" key="10">
    <source>
        <dbReference type="ARBA" id="ARBA00023306"/>
    </source>
</evidence>
<organism evidence="14 15">
    <name type="scientific">Plenodomus tracheiphilus IPT5</name>
    <dbReference type="NCBI Taxonomy" id="1408161"/>
    <lineage>
        <taxon>Eukaryota</taxon>
        <taxon>Fungi</taxon>
        <taxon>Dikarya</taxon>
        <taxon>Ascomycota</taxon>
        <taxon>Pezizomycotina</taxon>
        <taxon>Dothideomycetes</taxon>
        <taxon>Pleosporomycetidae</taxon>
        <taxon>Pleosporales</taxon>
        <taxon>Pleosporineae</taxon>
        <taxon>Leptosphaeriaceae</taxon>
        <taxon>Plenodomus</taxon>
    </lineage>
</organism>
<dbReference type="GO" id="GO:0003688">
    <property type="term" value="F:DNA replication origin binding"/>
    <property type="evidence" value="ECO:0007669"/>
    <property type="project" value="UniProtKB-UniRule"/>
</dbReference>
<keyword evidence="9 12" id="KW-0539">Nucleus</keyword>
<evidence type="ECO:0000256" key="3">
    <source>
        <dbReference type="ARBA" id="ARBA00022705"/>
    </source>
</evidence>
<feature type="domain" description="MCM C-terminal AAA(+) ATPase" evidence="13">
    <location>
        <begin position="325"/>
        <end position="531"/>
    </location>
</feature>
<dbReference type="PROSITE" id="PS50051">
    <property type="entry name" value="MCM_2"/>
    <property type="match status" value="1"/>
</dbReference>
<dbReference type="GO" id="GO:0003697">
    <property type="term" value="F:single-stranded DNA binding"/>
    <property type="evidence" value="ECO:0007669"/>
    <property type="project" value="TreeGrafter"/>
</dbReference>
<comment type="catalytic activity">
    <reaction evidence="12">
        <text>ATP + H2O = ADP + phosphate + H(+)</text>
        <dbReference type="Rhea" id="RHEA:13065"/>
        <dbReference type="ChEBI" id="CHEBI:15377"/>
        <dbReference type="ChEBI" id="CHEBI:15378"/>
        <dbReference type="ChEBI" id="CHEBI:30616"/>
        <dbReference type="ChEBI" id="CHEBI:43474"/>
        <dbReference type="ChEBI" id="CHEBI:456216"/>
        <dbReference type="EC" id="3.6.4.12"/>
    </reaction>
</comment>
<dbReference type="SMART" id="SM00350">
    <property type="entry name" value="MCM"/>
    <property type="match status" value="1"/>
</dbReference>
<reference evidence="14" key="1">
    <citation type="submission" date="2020-01" db="EMBL/GenBank/DDBJ databases">
        <authorList>
            <consortium name="DOE Joint Genome Institute"/>
            <person name="Haridas S."/>
            <person name="Albert R."/>
            <person name="Binder M."/>
            <person name="Bloem J."/>
            <person name="Labutti K."/>
            <person name="Salamov A."/>
            <person name="Andreopoulos B."/>
            <person name="Baker S.E."/>
            <person name="Barry K."/>
            <person name="Bills G."/>
            <person name="Bluhm B.H."/>
            <person name="Cannon C."/>
            <person name="Castanera R."/>
            <person name="Culley D.E."/>
            <person name="Daum C."/>
            <person name="Ezra D."/>
            <person name="Gonzalez J.B."/>
            <person name="Henrissat B."/>
            <person name="Kuo A."/>
            <person name="Liang C."/>
            <person name="Lipzen A."/>
            <person name="Lutzoni F."/>
            <person name="Magnuson J."/>
            <person name="Mondo S."/>
            <person name="Nolan M."/>
            <person name="Ohm R."/>
            <person name="Pangilinan J."/>
            <person name="Park H.-J."/>
            <person name="Ramirez L."/>
            <person name="Alfaro M."/>
            <person name="Sun H."/>
            <person name="Tritt A."/>
            <person name="Yoshinaga Y."/>
            <person name="Zwiers L.-H."/>
            <person name="Turgeon B.G."/>
            <person name="Goodwin S.B."/>
            <person name="Spatafora J.W."/>
            <person name="Crous P.W."/>
            <person name="Grigoriev I.V."/>
        </authorList>
    </citation>
    <scope>NUCLEOTIDE SEQUENCE</scope>
    <source>
        <strain evidence="14">IPT5</strain>
    </source>
</reference>
<dbReference type="SUPFAM" id="SSF50249">
    <property type="entry name" value="Nucleic acid-binding proteins"/>
    <property type="match status" value="1"/>
</dbReference>
<dbReference type="GO" id="GO:0006270">
    <property type="term" value="P:DNA replication initiation"/>
    <property type="evidence" value="ECO:0007669"/>
    <property type="project" value="UniProtKB-UniRule"/>
</dbReference>
<dbReference type="Pfam" id="PF21933">
    <property type="entry name" value="MCM5_C"/>
    <property type="match status" value="1"/>
</dbReference>
<dbReference type="InterPro" id="IPR027925">
    <property type="entry name" value="MCM_N"/>
</dbReference>
<evidence type="ECO:0000256" key="9">
    <source>
        <dbReference type="ARBA" id="ARBA00023242"/>
    </source>
</evidence>
<dbReference type="EMBL" id="MU006300">
    <property type="protein sequence ID" value="KAF2852000.1"/>
    <property type="molecule type" value="Genomic_DNA"/>
</dbReference>
<dbReference type="InterPro" id="IPR027417">
    <property type="entry name" value="P-loop_NTPase"/>
</dbReference>
<evidence type="ECO:0000256" key="8">
    <source>
        <dbReference type="ARBA" id="ARBA00023125"/>
    </source>
</evidence>
<dbReference type="AlphaFoldDB" id="A0A6A7B9G9"/>
<dbReference type="GO" id="GO:0043596">
    <property type="term" value="C:nuclear replication fork"/>
    <property type="evidence" value="ECO:0007669"/>
    <property type="project" value="UniProtKB-ARBA"/>
</dbReference>
<dbReference type="Proteomes" id="UP000799423">
    <property type="component" value="Unassembled WGS sequence"/>
</dbReference>
<keyword evidence="7 11" id="KW-0067">ATP-binding</keyword>
<dbReference type="InterPro" id="IPR031327">
    <property type="entry name" value="MCM"/>
</dbReference>
<dbReference type="FunFam" id="3.30.1640.10:FF:000015">
    <property type="entry name" value="DNA helicase"/>
    <property type="match status" value="1"/>
</dbReference>
<dbReference type="GO" id="GO:0000727">
    <property type="term" value="P:double-strand break repair via break-induced replication"/>
    <property type="evidence" value="ECO:0007669"/>
    <property type="project" value="TreeGrafter"/>
</dbReference>
<dbReference type="OrthoDB" id="10036721at2759"/>
<dbReference type="InterPro" id="IPR008048">
    <property type="entry name" value="MCM5"/>
</dbReference>
<evidence type="ECO:0000256" key="6">
    <source>
        <dbReference type="ARBA" id="ARBA00022806"/>
    </source>
</evidence>
<evidence type="ECO:0000259" key="13">
    <source>
        <dbReference type="PROSITE" id="PS50051"/>
    </source>
</evidence>
<dbReference type="Pfam" id="PF00493">
    <property type="entry name" value="MCM"/>
    <property type="match status" value="1"/>
</dbReference>
<dbReference type="InterPro" id="IPR018525">
    <property type="entry name" value="MCM_CS"/>
</dbReference>
<dbReference type="CDD" id="cd17756">
    <property type="entry name" value="MCM5"/>
    <property type="match status" value="1"/>
</dbReference>
<dbReference type="InterPro" id="IPR012340">
    <property type="entry name" value="NA-bd_OB-fold"/>
</dbReference>
<dbReference type="PANTHER" id="PTHR11630">
    <property type="entry name" value="DNA REPLICATION LICENSING FACTOR MCM FAMILY MEMBER"/>
    <property type="match status" value="1"/>
</dbReference>
<dbReference type="FunFam" id="3.40.50.300:FF:000241">
    <property type="entry name" value="DNA helicase"/>
    <property type="match status" value="1"/>
</dbReference>
<dbReference type="InterPro" id="IPR001208">
    <property type="entry name" value="MCM_dom"/>
</dbReference>
<dbReference type="Pfam" id="PF17207">
    <property type="entry name" value="MCM_OB"/>
    <property type="match status" value="1"/>
</dbReference>
<comment type="function">
    <text evidence="12">Acts as component of the MCM2-7 complex (MCM complex) which is the replicative helicase essential for 'once per cell cycle' DNA replication initiation and elongation in eukaryotic cells. The active ATPase sites in the MCM2-7 ring are formed through the interaction surfaces of two neighboring subunits such that a critical structure of a conserved arginine finger motif is provided in trans relative to the ATP-binding site of the Walker A box of the adjacent subunit. The six ATPase active sites, however, are likely to contribute differentially to the complex helicase activity.</text>
</comment>
<name>A0A6A7B9G9_9PLEO</name>
<dbReference type="Pfam" id="PF17855">
    <property type="entry name" value="MCM_lid"/>
    <property type="match status" value="1"/>
</dbReference>
<dbReference type="InterPro" id="IPR033762">
    <property type="entry name" value="MCM_OB"/>
</dbReference>
<dbReference type="PRINTS" id="PR01657">
    <property type="entry name" value="MCMFAMILY"/>
</dbReference>
<dbReference type="GO" id="GO:0017116">
    <property type="term" value="F:single-stranded DNA helicase activity"/>
    <property type="evidence" value="ECO:0007669"/>
    <property type="project" value="TreeGrafter"/>
</dbReference>
<dbReference type="PROSITE" id="PS00847">
    <property type="entry name" value="MCM_1"/>
    <property type="match status" value="1"/>
</dbReference>
<evidence type="ECO:0000313" key="14">
    <source>
        <dbReference type="EMBL" id="KAF2852000.1"/>
    </source>
</evidence>
<dbReference type="GO" id="GO:0031261">
    <property type="term" value="C:DNA replication preinitiation complex"/>
    <property type="evidence" value="ECO:0007669"/>
    <property type="project" value="UniProtKB-ARBA"/>
</dbReference>
<dbReference type="Gene3D" id="2.20.28.10">
    <property type="match status" value="1"/>
</dbReference>
<evidence type="ECO:0000256" key="4">
    <source>
        <dbReference type="ARBA" id="ARBA00022741"/>
    </source>
</evidence>
<dbReference type="Pfam" id="PF14551">
    <property type="entry name" value="MCM_N"/>
    <property type="match status" value="1"/>
</dbReference>
<dbReference type="GO" id="GO:0005656">
    <property type="term" value="C:nuclear pre-replicative complex"/>
    <property type="evidence" value="ECO:0007669"/>
    <property type="project" value="UniProtKB-ARBA"/>
</dbReference>
<comment type="subcellular location">
    <subcellularLocation>
        <location evidence="1 12">Nucleus</location>
    </subcellularLocation>
</comment>
<dbReference type="Gene3D" id="3.30.1640.10">
    <property type="entry name" value="mini-chromosome maintenance (MCM) complex, chain A, domain 1"/>
    <property type="match status" value="1"/>
</dbReference>
<dbReference type="Gene3D" id="3.40.50.300">
    <property type="entry name" value="P-loop containing nucleotide triphosphate hydrolases"/>
    <property type="match status" value="1"/>
</dbReference>
<keyword evidence="3 12" id="KW-0235">DNA replication</keyword>
<dbReference type="EC" id="3.6.4.12" evidence="12"/>
<evidence type="ECO:0000256" key="7">
    <source>
        <dbReference type="ARBA" id="ARBA00022840"/>
    </source>
</evidence>
<evidence type="ECO:0000256" key="11">
    <source>
        <dbReference type="RuleBase" id="RU004070"/>
    </source>
</evidence>
<evidence type="ECO:0000256" key="12">
    <source>
        <dbReference type="RuleBase" id="RU368063"/>
    </source>
</evidence>
<evidence type="ECO:0000256" key="2">
    <source>
        <dbReference type="ARBA" id="ARBA00008010"/>
    </source>
</evidence>
<keyword evidence="4 11" id="KW-0547">Nucleotide-binding</keyword>
<dbReference type="SUPFAM" id="SSF52540">
    <property type="entry name" value="P-loop containing nucleoside triphosphate hydrolases"/>
    <property type="match status" value="1"/>
</dbReference>
<dbReference type="GO" id="GO:0016787">
    <property type="term" value="F:hydrolase activity"/>
    <property type="evidence" value="ECO:0007669"/>
    <property type="project" value="UniProtKB-KW"/>
</dbReference>
<comment type="subunit">
    <text evidence="12">Component of the MCM2-7 complex.</text>
</comment>
<dbReference type="GO" id="GO:0042555">
    <property type="term" value="C:MCM complex"/>
    <property type="evidence" value="ECO:0007669"/>
    <property type="project" value="UniProtKB-UniRule"/>
</dbReference>
<dbReference type="GO" id="GO:0006279">
    <property type="term" value="P:premeiotic DNA replication"/>
    <property type="evidence" value="ECO:0007669"/>
    <property type="project" value="UniProtKB-ARBA"/>
</dbReference>
<dbReference type="GO" id="GO:0043138">
    <property type="term" value="F:3'-5' DNA helicase activity"/>
    <property type="evidence" value="ECO:0007669"/>
    <property type="project" value="TreeGrafter"/>
</dbReference>
<dbReference type="PRINTS" id="PR01661">
    <property type="entry name" value="MCMPROTEIN5"/>
</dbReference>